<dbReference type="EMBL" id="WWEU01000001">
    <property type="protein sequence ID" value="MYM58020.1"/>
    <property type="molecule type" value="Genomic_DNA"/>
</dbReference>
<dbReference type="AlphaFoldDB" id="A0A6L8LTR1"/>
<keyword evidence="3" id="KW-1185">Reference proteome</keyword>
<evidence type="ECO:0000256" key="1">
    <source>
        <dbReference type="SAM" id="Phobius"/>
    </source>
</evidence>
<gene>
    <name evidence="2" type="ORF">GTG28_02175</name>
</gene>
<keyword evidence="1" id="KW-0812">Transmembrane</keyword>
<reference evidence="2 3" key="1">
    <citation type="submission" date="2020-01" db="EMBL/GenBank/DDBJ databases">
        <title>Draft Genome Sequence of Vibrio sp. strain OCN044, Isolated from a Healthy Coral at Palmyra Atoll.</title>
        <authorList>
            <person name="Videau P."/>
            <person name="Loughran R."/>
            <person name="Esquivel A."/>
            <person name="Deadmond M."/>
            <person name="Paddock B.E."/>
            <person name="Saw J.H."/>
            <person name="Ushijima B."/>
        </authorList>
    </citation>
    <scope>NUCLEOTIDE SEQUENCE [LARGE SCALE GENOMIC DNA]</scope>
    <source>
        <strain evidence="2 3">OCN044</strain>
    </source>
</reference>
<feature type="transmembrane region" description="Helical" evidence="1">
    <location>
        <begin position="6"/>
        <end position="25"/>
    </location>
</feature>
<feature type="transmembrane region" description="Helical" evidence="1">
    <location>
        <begin position="30"/>
        <end position="48"/>
    </location>
</feature>
<proteinExistence type="predicted"/>
<keyword evidence="1" id="KW-1133">Transmembrane helix</keyword>
<dbReference type="Proteomes" id="UP000478571">
    <property type="component" value="Unassembled WGS sequence"/>
</dbReference>
<feature type="transmembrane region" description="Helical" evidence="1">
    <location>
        <begin position="76"/>
        <end position="98"/>
    </location>
</feature>
<name>A0A6L8LTR1_9VIBR</name>
<evidence type="ECO:0000313" key="2">
    <source>
        <dbReference type="EMBL" id="MYM58020.1"/>
    </source>
</evidence>
<sequence>MSIWLYVFVSLLGVILCHYLSVLYLRKDNVILFIIYFLVCAQFGSQHYNVLFNNSFFETWFFIPFGPIEVGGELQLFGLLMLILLMLTLPLSSLGRWCKIVFLLVKR</sequence>
<accession>A0A6L8LTR1</accession>
<organism evidence="2 3">
    <name type="scientific">Vibrio tetraodonis subsp. pristinus</name>
    <dbReference type="NCBI Taxonomy" id="2695891"/>
    <lineage>
        <taxon>Bacteria</taxon>
        <taxon>Pseudomonadati</taxon>
        <taxon>Pseudomonadota</taxon>
        <taxon>Gammaproteobacteria</taxon>
        <taxon>Vibrionales</taxon>
        <taxon>Vibrionaceae</taxon>
        <taxon>Vibrio</taxon>
    </lineage>
</organism>
<evidence type="ECO:0000313" key="3">
    <source>
        <dbReference type="Proteomes" id="UP000478571"/>
    </source>
</evidence>
<protein>
    <submittedName>
        <fullName evidence="2">Uncharacterized protein</fullName>
    </submittedName>
</protein>
<dbReference type="RefSeq" id="WP_160926533.1">
    <property type="nucleotide sequence ID" value="NZ_WWEU01000001.1"/>
</dbReference>
<comment type="caution">
    <text evidence="2">The sequence shown here is derived from an EMBL/GenBank/DDBJ whole genome shotgun (WGS) entry which is preliminary data.</text>
</comment>
<keyword evidence="1" id="KW-0472">Membrane</keyword>